<feature type="signal peptide" evidence="1">
    <location>
        <begin position="1"/>
        <end position="29"/>
    </location>
</feature>
<gene>
    <name evidence="3" type="ORF">A5844_002647</name>
</gene>
<organism evidence="3 4">
    <name type="scientific">Candidatus Enterococcus wittei</name>
    <dbReference type="NCBI Taxonomy" id="1987383"/>
    <lineage>
        <taxon>Bacteria</taxon>
        <taxon>Bacillati</taxon>
        <taxon>Bacillota</taxon>
        <taxon>Bacilli</taxon>
        <taxon>Lactobacillales</taxon>
        <taxon>Enterococcaceae</taxon>
        <taxon>Enterococcus</taxon>
    </lineage>
</organism>
<feature type="chain" id="PRO_5038872387" description="WxL domain-containing protein" evidence="1">
    <location>
        <begin position="30"/>
        <end position="775"/>
    </location>
</feature>
<protein>
    <recommendedName>
        <fullName evidence="2">WxL domain-containing protein</fullName>
    </recommendedName>
</protein>
<dbReference type="Proteomes" id="UP000194933">
    <property type="component" value="Unassembled WGS sequence"/>
</dbReference>
<evidence type="ECO:0000259" key="2">
    <source>
        <dbReference type="Pfam" id="PF13731"/>
    </source>
</evidence>
<comment type="caution">
    <text evidence="3">The sequence shown here is derived from an EMBL/GenBank/DDBJ whole genome shotgun (WGS) entry which is preliminary data.</text>
</comment>
<dbReference type="Gene3D" id="2.60.120.200">
    <property type="match status" value="1"/>
</dbReference>
<dbReference type="EMBL" id="NGMO01000005">
    <property type="protein sequence ID" value="OTP06941.1"/>
    <property type="molecule type" value="Genomic_DNA"/>
</dbReference>
<dbReference type="RefSeq" id="WP_086285661.1">
    <property type="nucleotide sequence ID" value="NZ_NGMO01000005.1"/>
</dbReference>
<accession>A0A242JVV8</accession>
<dbReference type="STRING" id="1987383.A5844_002647"/>
<reference evidence="3 4" key="1">
    <citation type="submission" date="2017-05" db="EMBL/GenBank/DDBJ databases">
        <title>The Genome Sequence of Enterococcus sp. 10A9_DIV0425.</title>
        <authorList>
            <consortium name="The Broad Institute Genomics Platform"/>
            <consortium name="The Broad Institute Genomic Center for Infectious Diseases"/>
            <person name="Earl A."/>
            <person name="Manson A."/>
            <person name="Schwartman J."/>
            <person name="Gilmore M."/>
            <person name="Abouelleil A."/>
            <person name="Cao P."/>
            <person name="Chapman S."/>
            <person name="Cusick C."/>
            <person name="Shea T."/>
            <person name="Young S."/>
            <person name="Neafsey D."/>
            <person name="Nusbaum C."/>
            <person name="Birren B."/>
        </authorList>
    </citation>
    <scope>NUCLEOTIDE SEQUENCE [LARGE SCALE GENOMIC DNA]</scope>
    <source>
        <strain evidence="3 4">10A9_DIV0425</strain>
    </source>
</reference>
<dbReference type="InterPro" id="IPR027994">
    <property type="entry name" value="WxL_dom"/>
</dbReference>
<name>A0A242JVV8_9ENTE</name>
<dbReference type="Pfam" id="PF13731">
    <property type="entry name" value="WxL"/>
    <property type="match status" value="1"/>
</dbReference>
<evidence type="ECO:0000256" key="1">
    <source>
        <dbReference type="SAM" id="SignalP"/>
    </source>
</evidence>
<keyword evidence="1" id="KW-0732">Signal</keyword>
<feature type="domain" description="WxL" evidence="2">
    <location>
        <begin position="620"/>
        <end position="773"/>
    </location>
</feature>
<sequence length="775" mass="81344">MKRKKKLLSKVIAGISIISMLPFTLLNHAFESKVEAATTVSGTLVPGQNSDTGNHTLDNTFQQNPNNWTILAGSSNWWKWDPSGNNYLWLANLVKSSWVYQSVAATLDFSKPLTIKTPYWYDKADVWKMGDAAGFFLTPANNATITQNAPNATGQNLGISGLKDSFFVGRDIWYNGGFDGPTGTNKGQDIIEIRKTNETGVIEQSTSSTVPWVQASAPLQFQGSLSKRYSSEVQTMTWSNIVDNKNGTYTGTLSLTSTPDSGYNNNGAYGPKTISRTITIKKNISFGSLAITGNNTGVIQAGNANDRASFTGSRGTATFPVNFIDKTTNQPIKNVAASTITANTGDVIGVTNGTANPSDNYTYSAPTINGYTYSSGGSITVANYDEYNEANPNAINVYYTPVTETADFKTYYTTGTPGTGVVTDNITGLTGGSPTSTTTVTQGFAPTLPTPNPATITGNYGSTITTVPTFSVPAGYKVDHVVGPDGKSGKTYADLSTAITGNPTFDDAANNSWANHFSVYLTADKATANFTYKYVDGTRPNAPGLPTIPAETGVTGGIIKDPSSSLPALPSGASVKDVTGPDGKTYASLSAALAAGKNKYYLAGSTAFTINVVAPPALPTLDKVPTVEFGTQSLQSGNGSYDSVSSTALQITDESFTNKGWSVTAKLSQQFTADPMANPTTAPIGTFLSGASLSFSSASLNTATGNTAIAPKAFDFTLQEDGAAVPVMNATTGTGQGTWELNYSKVKLHANGSTIAAGKSYKATINWSLNDVPGN</sequence>
<proteinExistence type="predicted"/>
<dbReference type="AlphaFoldDB" id="A0A242JVV8"/>
<evidence type="ECO:0000313" key="4">
    <source>
        <dbReference type="Proteomes" id="UP000194933"/>
    </source>
</evidence>
<evidence type="ECO:0000313" key="3">
    <source>
        <dbReference type="EMBL" id="OTP06941.1"/>
    </source>
</evidence>
<keyword evidence="4" id="KW-1185">Reference proteome</keyword>